<proteinExistence type="predicted"/>
<keyword evidence="2" id="KW-1185">Reference proteome</keyword>
<protein>
    <submittedName>
        <fullName evidence="1">Uncharacterized protein</fullName>
    </submittedName>
</protein>
<organism evidence="1 2">
    <name type="scientific">Streptomyces albiaxialis</name>
    <dbReference type="NCBI Taxonomy" id="329523"/>
    <lineage>
        <taxon>Bacteria</taxon>
        <taxon>Bacillati</taxon>
        <taxon>Actinomycetota</taxon>
        <taxon>Actinomycetes</taxon>
        <taxon>Kitasatosporales</taxon>
        <taxon>Streptomycetaceae</taxon>
        <taxon>Streptomyces</taxon>
    </lineage>
</organism>
<name>A0ABN2WI02_9ACTN</name>
<reference evidence="1 2" key="1">
    <citation type="journal article" date="2019" name="Int. J. Syst. Evol. Microbiol.">
        <title>The Global Catalogue of Microorganisms (GCM) 10K type strain sequencing project: providing services to taxonomists for standard genome sequencing and annotation.</title>
        <authorList>
            <consortium name="The Broad Institute Genomics Platform"/>
            <consortium name="The Broad Institute Genome Sequencing Center for Infectious Disease"/>
            <person name="Wu L."/>
            <person name="Ma J."/>
        </authorList>
    </citation>
    <scope>NUCLEOTIDE SEQUENCE [LARGE SCALE GENOMIC DNA]</scope>
    <source>
        <strain evidence="1 2">JCM 15478</strain>
    </source>
</reference>
<evidence type="ECO:0000313" key="1">
    <source>
        <dbReference type="EMBL" id="GAA2092783.1"/>
    </source>
</evidence>
<dbReference type="Proteomes" id="UP001500016">
    <property type="component" value="Unassembled WGS sequence"/>
</dbReference>
<accession>A0ABN2WI02</accession>
<dbReference type="EMBL" id="BAAAPE010000015">
    <property type="protein sequence ID" value="GAA2092783.1"/>
    <property type="molecule type" value="Genomic_DNA"/>
</dbReference>
<gene>
    <name evidence="1" type="ORF">GCM10009801_59520</name>
</gene>
<sequence length="74" mass="8009">MPDESKVTTPEPSVRLPFQTVWAVRVVAMENLSALVVVCDVRTRSSCFASRTANPGAPGAVSGLLYSRLVWDES</sequence>
<comment type="caution">
    <text evidence="1">The sequence shown here is derived from an EMBL/GenBank/DDBJ whole genome shotgun (WGS) entry which is preliminary data.</text>
</comment>
<evidence type="ECO:0000313" key="2">
    <source>
        <dbReference type="Proteomes" id="UP001500016"/>
    </source>
</evidence>